<evidence type="ECO:0000313" key="2">
    <source>
        <dbReference type="EMBL" id="ELK09993.1"/>
    </source>
</evidence>
<gene>
    <name evidence="2" type="ORF">PAL_GLEAN10013319</name>
</gene>
<dbReference type="PANTHER" id="PTHR44525:SF1">
    <property type="entry name" value="WD REPEAT-CONTAINING PROTEIN 27"/>
    <property type="match status" value="1"/>
</dbReference>
<dbReference type="Gene3D" id="2.130.10.10">
    <property type="entry name" value="YVTN repeat-like/Quinoprotein amine dehydrogenase"/>
    <property type="match status" value="1"/>
</dbReference>
<dbReference type="InParanoid" id="L5KHL9"/>
<dbReference type="EMBL" id="KB030789">
    <property type="protein sequence ID" value="ELK09993.1"/>
    <property type="molecule type" value="Genomic_DNA"/>
</dbReference>
<proteinExistence type="predicted"/>
<dbReference type="PROSITE" id="PS50294">
    <property type="entry name" value="WD_REPEATS_REGION"/>
    <property type="match status" value="1"/>
</dbReference>
<dbReference type="InterPro" id="IPR036322">
    <property type="entry name" value="WD40_repeat_dom_sf"/>
</dbReference>
<dbReference type="Proteomes" id="UP000010552">
    <property type="component" value="Unassembled WGS sequence"/>
</dbReference>
<dbReference type="PANTHER" id="PTHR44525">
    <property type="entry name" value="WD REPEAT-CONTAINING PROTEIN 27"/>
    <property type="match status" value="1"/>
</dbReference>
<dbReference type="SMART" id="SM00320">
    <property type="entry name" value="WD40"/>
    <property type="match status" value="3"/>
</dbReference>
<evidence type="ECO:0000256" key="1">
    <source>
        <dbReference type="PROSITE-ProRule" id="PRU00221"/>
    </source>
</evidence>
<dbReference type="InterPro" id="IPR001680">
    <property type="entry name" value="WD40_rpt"/>
</dbReference>
<accession>L5KHL9</accession>
<reference evidence="3" key="1">
    <citation type="journal article" date="2013" name="Science">
        <title>Comparative analysis of bat genomes provides insight into the evolution of flight and immunity.</title>
        <authorList>
            <person name="Zhang G."/>
            <person name="Cowled C."/>
            <person name="Shi Z."/>
            <person name="Huang Z."/>
            <person name="Bishop-Lilly K.A."/>
            <person name="Fang X."/>
            <person name="Wynne J.W."/>
            <person name="Xiong Z."/>
            <person name="Baker M.L."/>
            <person name="Zhao W."/>
            <person name="Tachedjian M."/>
            <person name="Zhu Y."/>
            <person name="Zhou P."/>
            <person name="Jiang X."/>
            <person name="Ng J."/>
            <person name="Yang L."/>
            <person name="Wu L."/>
            <person name="Xiao J."/>
            <person name="Feng Y."/>
            <person name="Chen Y."/>
            <person name="Sun X."/>
            <person name="Zhang Y."/>
            <person name="Marsh G.A."/>
            <person name="Crameri G."/>
            <person name="Broder C.C."/>
            <person name="Frey K.G."/>
            <person name="Wang L.F."/>
            <person name="Wang J."/>
        </authorList>
    </citation>
    <scope>NUCLEOTIDE SEQUENCE [LARGE SCALE GENOMIC DNA]</scope>
</reference>
<organism evidence="2 3">
    <name type="scientific">Pteropus alecto</name>
    <name type="common">Black flying fox</name>
    <dbReference type="NCBI Taxonomy" id="9402"/>
    <lineage>
        <taxon>Eukaryota</taxon>
        <taxon>Metazoa</taxon>
        <taxon>Chordata</taxon>
        <taxon>Craniata</taxon>
        <taxon>Vertebrata</taxon>
        <taxon>Euteleostomi</taxon>
        <taxon>Mammalia</taxon>
        <taxon>Eutheria</taxon>
        <taxon>Laurasiatheria</taxon>
        <taxon>Chiroptera</taxon>
        <taxon>Yinpterochiroptera</taxon>
        <taxon>Pteropodoidea</taxon>
        <taxon>Pteropodidae</taxon>
        <taxon>Pteropodinae</taxon>
        <taxon>Pteropus</taxon>
    </lineage>
</organism>
<keyword evidence="1" id="KW-0853">WD repeat</keyword>
<dbReference type="Pfam" id="PF00400">
    <property type="entry name" value="WD40"/>
    <property type="match status" value="1"/>
</dbReference>
<dbReference type="SUPFAM" id="SSF50978">
    <property type="entry name" value="WD40 repeat-like"/>
    <property type="match status" value="1"/>
</dbReference>
<dbReference type="InterPro" id="IPR015943">
    <property type="entry name" value="WD40/YVTN_repeat-like_dom_sf"/>
</dbReference>
<protein>
    <submittedName>
        <fullName evidence="2">WD repeat-containing protein 27</fullName>
    </submittedName>
</protein>
<dbReference type="AlphaFoldDB" id="L5KHL9"/>
<sequence>MAEPPGDFCTDEGCAGDVVVEKYLAESKESASHVQLACRGPHCAFPVDGSELGVWNAGDPSRQNADFLLQGSPPRGTIVGTLLGKVLYLRLSPDDRVAAVCAGNKVFLLDVETQSTLAELEGHQGPVTAAEFCPWQAHVIISVSEDRSFKVWDHRLGSLIYSSSVLAASPLLSLFVDERSQQLVTGCAAGQLWIFSMVERHHYRRVTHVDLRKTGESFFTRRVGSHLCSLLGESQPPWASELEQGAGTEVALPVLSLAPCDLSLVLHPECASCLSPENASCLWIGSSAGLFVFNLANFEFEAVLQYRDFRNLSIQVTGSCAMTNEAGSDKAFCVLTSLFGNQIAVLEVSVPALLRSWQRPAPARPLSVLPSGPGRRAGPAAGVPQPRQVVRVHGGAAVPRLSLLVALPLVLRVAHFSPIVAGLVVLLTRPRLVSAPGGFEILQQTI</sequence>
<dbReference type="PROSITE" id="PS50082">
    <property type="entry name" value="WD_REPEATS_2"/>
    <property type="match status" value="1"/>
</dbReference>
<evidence type="ECO:0000313" key="3">
    <source>
        <dbReference type="Proteomes" id="UP000010552"/>
    </source>
</evidence>
<feature type="repeat" description="WD" evidence="1">
    <location>
        <begin position="120"/>
        <end position="162"/>
    </location>
</feature>
<keyword evidence="3" id="KW-1185">Reference proteome</keyword>
<dbReference type="STRING" id="9402.L5KHL9"/>
<name>L5KHL9_PTEAL</name>
<dbReference type="InterPro" id="IPR042411">
    <property type="entry name" value="WDR27"/>
</dbReference>